<feature type="region of interest" description="Disordered" evidence="1">
    <location>
        <begin position="1"/>
        <end position="29"/>
    </location>
</feature>
<evidence type="ECO:0000256" key="1">
    <source>
        <dbReference type="SAM" id="MobiDB-lite"/>
    </source>
</evidence>
<accession>A0A8S5P015</accession>
<proteinExistence type="predicted"/>
<organism evidence="2">
    <name type="scientific">Siphoviridae sp. ct16C7</name>
    <dbReference type="NCBI Taxonomy" id="2825304"/>
    <lineage>
        <taxon>Viruses</taxon>
        <taxon>Duplodnaviria</taxon>
        <taxon>Heunggongvirae</taxon>
        <taxon>Uroviricota</taxon>
        <taxon>Caudoviricetes</taxon>
    </lineage>
</organism>
<dbReference type="EMBL" id="BK015293">
    <property type="protein sequence ID" value="DAD99792.1"/>
    <property type="molecule type" value="Genomic_DNA"/>
</dbReference>
<name>A0A8S5P015_9CAUD</name>
<reference evidence="2" key="1">
    <citation type="journal article" date="2021" name="Proc. Natl. Acad. Sci. U.S.A.">
        <title>A Catalog of Tens of Thousands of Viruses from Human Metagenomes Reveals Hidden Associations with Chronic Diseases.</title>
        <authorList>
            <person name="Tisza M.J."/>
            <person name="Buck C.B."/>
        </authorList>
    </citation>
    <scope>NUCLEOTIDE SEQUENCE</scope>
    <source>
        <strain evidence="2">Ct16C7</strain>
    </source>
</reference>
<sequence length="156" mass="16788">MAQKKKSQTAQTTPIITDTTEEPVKRARGSSGGETVYIACGLQLGISFDDVDNGTGGTKTITLPGINQSLAGKSKGILLGEGNAVLTSMSREDWECIKRKHGKSKLFTSFPPLLMEVKSQQEFRARRDEIGEMRTGLSPVDPKSVPGIEPAPVQEV</sequence>
<evidence type="ECO:0000313" key="2">
    <source>
        <dbReference type="EMBL" id="DAD99792.1"/>
    </source>
</evidence>
<feature type="region of interest" description="Disordered" evidence="1">
    <location>
        <begin position="126"/>
        <end position="156"/>
    </location>
</feature>
<protein>
    <submittedName>
        <fullName evidence="2">Uncharacterized protein</fullName>
    </submittedName>
</protein>
<feature type="compositionally biased region" description="Low complexity" evidence="1">
    <location>
        <begin position="8"/>
        <end position="18"/>
    </location>
</feature>